<dbReference type="RefSeq" id="WP_006594166.1">
    <property type="nucleotide sequence ID" value="NZ_BAHD01000076.1"/>
</dbReference>
<name>K6XFK9_9MICO</name>
<evidence type="ECO:0000259" key="2">
    <source>
        <dbReference type="Pfam" id="PF01979"/>
    </source>
</evidence>
<keyword evidence="1 3" id="KW-0378">Hydrolase</keyword>
<keyword evidence="4" id="KW-1185">Reference proteome</keyword>
<dbReference type="GO" id="GO:0016810">
    <property type="term" value="F:hydrolase activity, acting on carbon-nitrogen (but not peptide) bonds"/>
    <property type="evidence" value="ECO:0007669"/>
    <property type="project" value="InterPro"/>
</dbReference>
<organism evidence="3 4">
    <name type="scientific">Kineosphaera limosa NBRC 100340</name>
    <dbReference type="NCBI Taxonomy" id="1184609"/>
    <lineage>
        <taxon>Bacteria</taxon>
        <taxon>Bacillati</taxon>
        <taxon>Actinomycetota</taxon>
        <taxon>Actinomycetes</taxon>
        <taxon>Micrococcales</taxon>
        <taxon>Dermatophilaceae</taxon>
        <taxon>Kineosphaera</taxon>
    </lineage>
</organism>
<dbReference type="InterPro" id="IPR050287">
    <property type="entry name" value="MTA/SAH_deaminase"/>
</dbReference>
<feature type="domain" description="Amidohydrolase-related" evidence="2">
    <location>
        <begin position="24"/>
        <end position="228"/>
    </location>
</feature>
<proteinExistence type="predicted"/>
<accession>K6XFK9</accession>
<dbReference type="Gene3D" id="3.20.20.140">
    <property type="entry name" value="Metal-dependent hydrolases"/>
    <property type="match status" value="1"/>
</dbReference>
<sequence>MEDIDTILASTQQAVQRHHDPGPDSRCRIGIAPCSPFSVTADLLRESAALARDLGVRLHTHLAETTDEEQFCQERFGARPLDYLESLGWLGPDVWVAHGIHFSGSDIARLAATGTGVAHCPCSNARLGAGICRTHDLLAAGVPVGLGVDGAASNEASSLIEEARMALLLARASGGPTALGVREALGLATIGGARVLGWDADIGSLEVGKAADVALWRVDTLAHAGIVDPVAAVVLGTPPPLELLLVGGEEVVRDGHLVTADERELAFDAQLAAERLLARDAATRS</sequence>
<evidence type="ECO:0000256" key="1">
    <source>
        <dbReference type="ARBA" id="ARBA00022801"/>
    </source>
</evidence>
<dbReference type="SUPFAM" id="SSF51338">
    <property type="entry name" value="Composite domain of metallo-dependent hydrolases"/>
    <property type="match status" value="1"/>
</dbReference>
<dbReference type="EMBL" id="BAHD01000076">
    <property type="protein sequence ID" value="GAB97634.1"/>
    <property type="molecule type" value="Genomic_DNA"/>
</dbReference>
<dbReference type="eggNOG" id="COG0402">
    <property type="taxonomic scope" value="Bacteria"/>
</dbReference>
<dbReference type="InterPro" id="IPR006680">
    <property type="entry name" value="Amidohydro-rel"/>
</dbReference>
<dbReference type="PANTHER" id="PTHR43794:SF11">
    <property type="entry name" value="AMIDOHYDROLASE-RELATED DOMAIN-CONTAINING PROTEIN"/>
    <property type="match status" value="1"/>
</dbReference>
<evidence type="ECO:0000313" key="4">
    <source>
        <dbReference type="Proteomes" id="UP000008366"/>
    </source>
</evidence>
<dbReference type="InterPro" id="IPR011059">
    <property type="entry name" value="Metal-dep_hydrolase_composite"/>
</dbReference>
<comment type="caution">
    <text evidence="3">The sequence shown here is derived from an EMBL/GenBank/DDBJ whole genome shotgun (WGS) entry which is preliminary data.</text>
</comment>
<protein>
    <submittedName>
        <fullName evidence="3">Putative hydrolase</fullName>
    </submittedName>
</protein>
<gene>
    <name evidence="3" type="ORF">KILIM_076_00190</name>
</gene>
<dbReference type="SUPFAM" id="SSF51556">
    <property type="entry name" value="Metallo-dependent hydrolases"/>
    <property type="match status" value="1"/>
</dbReference>
<dbReference type="Proteomes" id="UP000008366">
    <property type="component" value="Unassembled WGS sequence"/>
</dbReference>
<dbReference type="STRING" id="1184609.KILIM_076_00190"/>
<dbReference type="PANTHER" id="PTHR43794">
    <property type="entry name" value="AMINOHYDROLASE SSNA-RELATED"/>
    <property type="match status" value="1"/>
</dbReference>
<dbReference type="AlphaFoldDB" id="K6XFK9"/>
<evidence type="ECO:0000313" key="3">
    <source>
        <dbReference type="EMBL" id="GAB97634.1"/>
    </source>
</evidence>
<dbReference type="InterPro" id="IPR032466">
    <property type="entry name" value="Metal_Hydrolase"/>
</dbReference>
<reference evidence="3 4" key="1">
    <citation type="submission" date="2012-08" db="EMBL/GenBank/DDBJ databases">
        <title>Whole genome shotgun sequence of Kineosphaera limosa NBRC 100340.</title>
        <authorList>
            <person name="Yoshida I."/>
            <person name="Isaki S."/>
            <person name="Hosoyama A."/>
            <person name="Tsuchikane K."/>
            <person name="Katsumata H."/>
            <person name="Ando Y."/>
            <person name="Ohji S."/>
            <person name="Hamada M."/>
            <person name="Tamura T."/>
            <person name="Yamazoe A."/>
            <person name="Yamazaki S."/>
            <person name="Fujita N."/>
        </authorList>
    </citation>
    <scope>NUCLEOTIDE SEQUENCE [LARGE SCALE GENOMIC DNA]</scope>
    <source>
        <strain evidence="3 4">NBRC 100340</strain>
    </source>
</reference>
<dbReference type="Pfam" id="PF01979">
    <property type="entry name" value="Amidohydro_1"/>
    <property type="match status" value="1"/>
</dbReference>